<evidence type="ECO:0000256" key="1">
    <source>
        <dbReference type="SAM" id="Phobius"/>
    </source>
</evidence>
<feature type="transmembrane region" description="Helical" evidence="1">
    <location>
        <begin position="38"/>
        <end position="60"/>
    </location>
</feature>
<protein>
    <submittedName>
        <fullName evidence="2">Uncharacterized protein</fullName>
    </submittedName>
</protein>
<comment type="caution">
    <text evidence="2">The sequence shown here is derived from an EMBL/GenBank/DDBJ whole genome shotgun (WGS) entry which is preliminary data.</text>
</comment>
<sequence>MEGHGQIFPCPFLLLHGHIITAAAALLHLAMASINHNVIKIFIPAVSVWFLFLFTLGGCIHESDIQNSLMVQSISIDKFLVTQFAENVSSDTKIPGLALTEELLNIDRNTSLSPSVPDKMMGVIPRKFLKIARKLLPTLHYMILGLLRLPFPLQPDTLFSILCTLWRILYNWQGFTELLSSLERSPTFVSTLKLHDTPQPLKSTEESMRLRKECIGERPIQAWFCLDGDVEKIEDESRCHTCWKPGPARSVTAGLEPS</sequence>
<proteinExistence type="predicted"/>
<dbReference type="AlphaFoldDB" id="A0A8J5BZM2"/>
<name>A0A8J5BZM2_CHIOP</name>
<keyword evidence="3" id="KW-1185">Reference proteome</keyword>
<evidence type="ECO:0000313" key="3">
    <source>
        <dbReference type="Proteomes" id="UP000770661"/>
    </source>
</evidence>
<dbReference type="EMBL" id="JACEEZ010021218">
    <property type="protein sequence ID" value="KAG0713673.1"/>
    <property type="molecule type" value="Genomic_DNA"/>
</dbReference>
<keyword evidence="1" id="KW-0472">Membrane</keyword>
<keyword evidence="1" id="KW-0812">Transmembrane</keyword>
<reference evidence="2" key="1">
    <citation type="submission" date="2020-07" db="EMBL/GenBank/DDBJ databases">
        <title>The High-quality genome of the commercially important snow crab, Chionoecetes opilio.</title>
        <authorList>
            <person name="Jeong J.-H."/>
            <person name="Ryu S."/>
        </authorList>
    </citation>
    <scope>NUCLEOTIDE SEQUENCE</scope>
    <source>
        <strain evidence="2">MADBK_172401_WGS</strain>
        <tissue evidence="2">Digestive gland</tissue>
    </source>
</reference>
<keyword evidence="1" id="KW-1133">Transmembrane helix</keyword>
<feature type="transmembrane region" description="Helical" evidence="1">
    <location>
        <begin position="12"/>
        <end position="32"/>
    </location>
</feature>
<gene>
    <name evidence="2" type="ORF">GWK47_015688</name>
</gene>
<dbReference type="Proteomes" id="UP000770661">
    <property type="component" value="Unassembled WGS sequence"/>
</dbReference>
<accession>A0A8J5BZM2</accession>
<evidence type="ECO:0000313" key="2">
    <source>
        <dbReference type="EMBL" id="KAG0713673.1"/>
    </source>
</evidence>
<organism evidence="2 3">
    <name type="scientific">Chionoecetes opilio</name>
    <name type="common">Atlantic snow crab</name>
    <name type="synonym">Cancer opilio</name>
    <dbReference type="NCBI Taxonomy" id="41210"/>
    <lineage>
        <taxon>Eukaryota</taxon>
        <taxon>Metazoa</taxon>
        <taxon>Ecdysozoa</taxon>
        <taxon>Arthropoda</taxon>
        <taxon>Crustacea</taxon>
        <taxon>Multicrustacea</taxon>
        <taxon>Malacostraca</taxon>
        <taxon>Eumalacostraca</taxon>
        <taxon>Eucarida</taxon>
        <taxon>Decapoda</taxon>
        <taxon>Pleocyemata</taxon>
        <taxon>Brachyura</taxon>
        <taxon>Eubrachyura</taxon>
        <taxon>Majoidea</taxon>
        <taxon>Majidae</taxon>
        <taxon>Chionoecetes</taxon>
    </lineage>
</organism>